<evidence type="ECO:0000313" key="9">
    <source>
        <dbReference type="Proteomes" id="UP000285232"/>
    </source>
</evidence>
<dbReference type="AlphaFoldDB" id="A0A419RRR1"/>
<protein>
    <submittedName>
        <fullName evidence="8">DedA family protein</fullName>
    </submittedName>
</protein>
<keyword evidence="3 6" id="KW-0812">Transmembrane</keyword>
<dbReference type="InterPro" id="IPR051311">
    <property type="entry name" value="DedA_domain"/>
</dbReference>
<comment type="caution">
    <text evidence="8">The sequence shown here is derived from an EMBL/GenBank/DDBJ whole genome shotgun (WGS) entry which is preliminary data.</text>
</comment>
<dbReference type="EMBL" id="RAHX01000001">
    <property type="protein sequence ID" value="RJY08492.1"/>
    <property type="molecule type" value="Genomic_DNA"/>
</dbReference>
<keyword evidence="5 6" id="KW-0472">Membrane</keyword>
<keyword evidence="4 6" id="KW-1133">Transmembrane helix</keyword>
<evidence type="ECO:0000313" key="8">
    <source>
        <dbReference type="EMBL" id="RJY08492.1"/>
    </source>
</evidence>
<feature type="transmembrane region" description="Helical" evidence="6">
    <location>
        <begin position="172"/>
        <end position="193"/>
    </location>
</feature>
<dbReference type="Proteomes" id="UP000285232">
    <property type="component" value="Unassembled WGS sequence"/>
</dbReference>
<dbReference type="PANTHER" id="PTHR42709:SF6">
    <property type="entry name" value="UNDECAPRENYL PHOSPHATE TRANSPORTER A"/>
    <property type="match status" value="1"/>
</dbReference>
<name>A0A419RRR1_9SPHN</name>
<feature type="transmembrane region" description="Helical" evidence="6">
    <location>
        <begin position="140"/>
        <end position="163"/>
    </location>
</feature>
<dbReference type="InterPro" id="IPR032816">
    <property type="entry name" value="VTT_dom"/>
</dbReference>
<dbReference type="OrthoDB" id="9813426at2"/>
<feature type="transmembrane region" description="Helical" evidence="6">
    <location>
        <begin position="50"/>
        <end position="71"/>
    </location>
</feature>
<evidence type="ECO:0000256" key="1">
    <source>
        <dbReference type="ARBA" id="ARBA00004651"/>
    </source>
</evidence>
<reference evidence="8 9" key="1">
    <citation type="journal article" date="2017" name="Int. J. Syst. Evol. Microbiol.">
        <title>Erythrobacter aquimixticola sp. nov., isolated from the junction between the ocean and a freshwater spring.</title>
        <authorList>
            <person name="Park S."/>
            <person name="Jung Y.T."/>
            <person name="Choi S.J."/>
            <person name="Yoon J.H."/>
        </authorList>
    </citation>
    <scope>NUCLEOTIDE SEQUENCE [LARGE SCALE GENOMIC DNA]</scope>
    <source>
        <strain evidence="8 9">JSSK-14</strain>
    </source>
</reference>
<evidence type="ECO:0000256" key="6">
    <source>
        <dbReference type="SAM" id="Phobius"/>
    </source>
</evidence>
<evidence type="ECO:0000256" key="3">
    <source>
        <dbReference type="ARBA" id="ARBA00022692"/>
    </source>
</evidence>
<feature type="transmembrane region" description="Helical" evidence="6">
    <location>
        <begin position="12"/>
        <end position="30"/>
    </location>
</feature>
<dbReference type="RefSeq" id="WP_120047432.1">
    <property type="nucleotide sequence ID" value="NZ_RAHX01000001.1"/>
</dbReference>
<evidence type="ECO:0000256" key="2">
    <source>
        <dbReference type="ARBA" id="ARBA00022475"/>
    </source>
</evidence>
<organism evidence="8 9">
    <name type="scientific">Aurantiacibacter aquimixticola</name>
    <dbReference type="NCBI Taxonomy" id="1958945"/>
    <lineage>
        <taxon>Bacteria</taxon>
        <taxon>Pseudomonadati</taxon>
        <taxon>Pseudomonadota</taxon>
        <taxon>Alphaproteobacteria</taxon>
        <taxon>Sphingomonadales</taxon>
        <taxon>Erythrobacteraceae</taxon>
        <taxon>Aurantiacibacter</taxon>
    </lineage>
</organism>
<dbReference type="PANTHER" id="PTHR42709">
    <property type="entry name" value="ALKALINE PHOSPHATASE LIKE PROTEIN"/>
    <property type="match status" value="1"/>
</dbReference>
<accession>A0A419RRR1</accession>
<gene>
    <name evidence="8" type="ORF">D6201_03170</name>
</gene>
<comment type="subcellular location">
    <subcellularLocation>
        <location evidence="1">Cell membrane</location>
        <topology evidence="1">Multi-pass membrane protein</topology>
    </subcellularLocation>
</comment>
<feature type="domain" description="VTT" evidence="7">
    <location>
        <begin position="30"/>
        <end position="160"/>
    </location>
</feature>
<keyword evidence="2" id="KW-1003">Cell membrane</keyword>
<dbReference type="Pfam" id="PF09335">
    <property type="entry name" value="VTT_dom"/>
    <property type="match status" value="1"/>
</dbReference>
<evidence type="ECO:0000259" key="7">
    <source>
        <dbReference type="Pfam" id="PF09335"/>
    </source>
</evidence>
<proteinExistence type="predicted"/>
<keyword evidence="9" id="KW-1185">Reference proteome</keyword>
<dbReference type="GO" id="GO:0005886">
    <property type="term" value="C:plasma membrane"/>
    <property type="evidence" value="ECO:0007669"/>
    <property type="project" value="UniProtKB-SubCell"/>
</dbReference>
<evidence type="ECO:0000256" key="5">
    <source>
        <dbReference type="ARBA" id="ARBA00023136"/>
    </source>
</evidence>
<evidence type="ECO:0000256" key="4">
    <source>
        <dbReference type="ARBA" id="ARBA00022989"/>
    </source>
</evidence>
<sequence length="203" mass="23270">MDDLIIDLIERGGYLGIFLLMALENIVPPVPSEVIMGVGGLLVQRGAMDFWPLLLIGTAGTTAGNYAWYWVGDKWGYERLRPFIDRWGRWLTVDWEHMAKAQVFFHSWGHWVVFVLRFSPFLRTMISLPAGLAHMPLWKFIAFTFVGSLVWNAALILAGQWLARYLEQSQGVIGWIIIGCIVLAIAAYLWRVFTWVPRAERDD</sequence>